<organism evidence="3 4">
    <name type="scientific">Triticum urartu</name>
    <name type="common">Red wild einkorn</name>
    <name type="synonym">Crithodium urartu</name>
    <dbReference type="NCBI Taxonomy" id="4572"/>
    <lineage>
        <taxon>Eukaryota</taxon>
        <taxon>Viridiplantae</taxon>
        <taxon>Streptophyta</taxon>
        <taxon>Embryophyta</taxon>
        <taxon>Tracheophyta</taxon>
        <taxon>Spermatophyta</taxon>
        <taxon>Magnoliopsida</taxon>
        <taxon>Liliopsida</taxon>
        <taxon>Poales</taxon>
        <taxon>Poaceae</taxon>
        <taxon>BOP clade</taxon>
        <taxon>Pooideae</taxon>
        <taxon>Triticodae</taxon>
        <taxon>Triticeae</taxon>
        <taxon>Triticinae</taxon>
        <taxon>Triticum</taxon>
    </lineage>
</organism>
<feature type="compositionally biased region" description="Basic residues" evidence="1">
    <location>
        <begin position="108"/>
        <end position="134"/>
    </location>
</feature>
<accession>A0A8R7UIS3</accession>
<feature type="compositionally biased region" description="Basic residues" evidence="1">
    <location>
        <begin position="396"/>
        <end position="414"/>
    </location>
</feature>
<feature type="compositionally biased region" description="Low complexity" evidence="1">
    <location>
        <begin position="364"/>
        <end position="391"/>
    </location>
</feature>
<dbReference type="EnsemblPlants" id="TuG1812G0500002277.01.T01">
    <property type="protein sequence ID" value="TuG1812G0500002277.01.T01"/>
    <property type="gene ID" value="TuG1812G0500002277.01"/>
</dbReference>
<reference evidence="3" key="2">
    <citation type="submission" date="2018-03" db="EMBL/GenBank/DDBJ databases">
        <title>The Triticum urartu genome reveals the dynamic nature of wheat genome evolution.</title>
        <authorList>
            <person name="Ling H."/>
            <person name="Ma B."/>
            <person name="Shi X."/>
            <person name="Liu H."/>
            <person name="Dong L."/>
            <person name="Sun H."/>
            <person name="Cao Y."/>
            <person name="Gao Q."/>
            <person name="Zheng S."/>
            <person name="Li Y."/>
            <person name="Yu Y."/>
            <person name="Du H."/>
            <person name="Qi M."/>
            <person name="Li Y."/>
            <person name="Yu H."/>
            <person name="Cui Y."/>
            <person name="Wang N."/>
            <person name="Chen C."/>
            <person name="Wu H."/>
            <person name="Zhao Y."/>
            <person name="Zhang J."/>
            <person name="Li Y."/>
            <person name="Zhou W."/>
            <person name="Zhang B."/>
            <person name="Hu W."/>
            <person name="Eijk M."/>
            <person name="Tang J."/>
            <person name="Witsenboer H."/>
            <person name="Zhao S."/>
            <person name="Li Z."/>
            <person name="Zhang A."/>
            <person name="Wang D."/>
            <person name="Liang C."/>
        </authorList>
    </citation>
    <scope>NUCLEOTIDE SEQUENCE [LARGE SCALE GENOMIC DNA]</scope>
    <source>
        <strain evidence="3">cv. G1812</strain>
    </source>
</reference>
<reference evidence="3" key="3">
    <citation type="submission" date="2022-06" db="UniProtKB">
        <authorList>
            <consortium name="EnsemblPlants"/>
        </authorList>
    </citation>
    <scope>IDENTIFICATION</scope>
</reference>
<dbReference type="Proteomes" id="UP000015106">
    <property type="component" value="Chromosome 5"/>
</dbReference>
<keyword evidence="2" id="KW-0472">Membrane</keyword>
<feature type="compositionally biased region" description="Low complexity" evidence="1">
    <location>
        <begin position="502"/>
        <end position="513"/>
    </location>
</feature>
<evidence type="ECO:0000256" key="1">
    <source>
        <dbReference type="SAM" id="MobiDB-lite"/>
    </source>
</evidence>
<evidence type="ECO:0000256" key="2">
    <source>
        <dbReference type="SAM" id="Phobius"/>
    </source>
</evidence>
<feature type="compositionally biased region" description="Basic residues" evidence="1">
    <location>
        <begin position="90"/>
        <end position="101"/>
    </location>
</feature>
<feature type="compositionally biased region" description="Basic residues" evidence="1">
    <location>
        <begin position="281"/>
        <end position="291"/>
    </location>
</feature>
<keyword evidence="4" id="KW-1185">Reference proteome</keyword>
<feature type="region of interest" description="Disordered" evidence="1">
    <location>
        <begin position="14"/>
        <end position="136"/>
    </location>
</feature>
<feature type="compositionally biased region" description="Basic and acidic residues" evidence="1">
    <location>
        <begin position="221"/>
        <end position="249"/>
    </location>
</feature>
<keyword evidence="2" id="KW-1133">Transmembrane helix</keyword>
<feature type="compositionally biased region" description="Low complexity" evidence="1">
    <location>
        <begin position="191"/>
        <end position="200"/>
    </location>
</feature>
<feature type="compositionally biased region" description="Low complexity" evidence="1">
    <location>
        <begin position="162"/>
        <end position="179"/>
    </location>
</feature>
<feature type="region of interest" description="Disordered" evidence="1">
    <location>
        <begin position="148"/>
        <end position="249"/>
    </location>
</feature>
<dbReference type="Gramene" id="TuG1812G0500002277.01.T01">
    <property type="protein sequence ID" value="TuG1812G0500002277.01.T01"/>
    <property type="gene ID" value="TuG1812G0500002277.01"/>
</dbReference>
<feature type="compositionally biased region" description="Low complexity" evidence="1">
    <location>
        <begin position="292"/>
        <end position="309"/>
    </location>
</feature>
<sequence length="618" mass="68620">MGHQLPVHALGLRAQAGRHHQRRHPGPHHPRRAGRHRGGHRQEPADDGKRGDPLARHPAAGHAVGGRHGGRHAVPDPPGGHLRVQVRGGPPRHLHVPRALRHAALGRAQRHDRRRGRARQRRRRAVRVRRRRARGPPQRLVAQEHLRAGRGARRRPHRVGRRAPVAAHQRPRQVQLLGHGVRRRRRLQRDAPGVRPAGVRRGARQDVPLPHRQRHLPLRPQLRDRGPRDDGGGDGRALREAVRGEEPQHLLRRDLLRAHQGRPGPQPQLLARLQRGEPQARHAHRHRRAQLLRRPQQPARAAAHGAPRRPGVERQRLPHQPEPRHGGAPGARAPAAAARRPDHPPPQLAEQDRRADQVGHQQRLLHAAAHALPGGPEARPAGRLRPAPAAGDVQPHRVRRVRRAGQPQRHHQRRAVPAGVRVGGGRGAAERQHAGAQQQRDPPVAPPRPRLLDARVRRGAVRPGGAPGHLQPEGPRDEEHGGGAPLRLDGAAVPGRQPRRVGLPLPHRGALLHGHGGRLRGGHRARRRPPGGDQALRQHQGRRPLTDHFQTCRSSATLVPCIHSFVPSYENPISNAFFFLFFSFILCGCDAFTSMNVLSTAKKVLSYVHVVSMHLYML</sequence>
<feature type="transmembrane region" description="Helical" evidence="2">
    <location>
        <begin position="576"/>
        <end position="598"/>
    </location>
</feature>
<proteinExistence type="predicted"/>
<reference evidence="4" key="1">
    <citation type="journal article" date="2013" name="Nature">
        <title>Draft genome of the wheat A-genome progenitor Triticum urartu.</title>
        <authorList>
            <person name="Ling H.Q."/>
            <person name="Zhao S."/>
            <person name="Liu D."/>
            <person name="Wang J."/>
            <person name="Sun H."/>
            <person name="Zhang C."/>
            <person name="Fan H."/>
            <person name="Li D."/>
            <person name="Dong L."/>
            <person name="Tao Y."/>
            <person name="Gao C."/>
            <person name="Wu H."/>
            <person name="Li Y."/>
            <person name="Cui Y."/>
            <person name="Guo X."/>
            <person name="Zheng S."/>
            <person name="Wang B."/>
            <person name="Yu K."/>
            <person name="Liang Q."/>
            <person name="Yang W."/>
            <person name="Lou X."/>
            <person name="Chen J."/>
            <person name="Feng M."/>
            <person name="Jian J."/>
            <person name="Zhang X."/>
            <person name="Luo G."/>
            <person name="Jiang Y."/>
            <person name="Liu J."/>
            <person name="Wang Z."/>
            <person name="Sha Y."/>
            <person name="Zhang B."/>
            <person name="Wu H."/>
            <person name="Tang D."/>
            <person name="Shen Q."/>
            <person name="Xue P."/>
            <person name="Zou S."/>
            <person name="Wang X."/>
            <person name="Liu X."/>
            <person name="Wang F."/>
            <person name="Yang Y."/>
            <person name="An X."/>
            <person name="Dong Z."/>
            <person name="Zhang K."/>
            <person name="Zhang X."/>
            <person name="Luo M.C."/>
            <person name="Dvorak J."/>
            <person name="Tong Y."/>
            <person name="Wang J."/>
            <person name="Yang H."/>
            <person name="Li Z."/>
            <person name="Wang D."/>
            <person name="Zhang A."/>
            <person name="Wang J."/>
        </authorList>
    </citation>
    <scope>NUCLEOTIDE SEQUENCE</scope>
    <source>
        <strain evidence="4">cv. G1812</strain>
    </source>
</reference>
<evidence type="ECO:0000313" key="4">
    <source>
        <dbReference type="Proteomes" id="UP000015106"/>
    </source>
</evidence>
<feature type="compositionally biased region" description="Basic and acidic residues" evidence="1">
    <location>
        <begin position="40"/>
        <end position="55"/>
    </location>
</feature>
<feature type="compositionally biased region" description="Basic residues" evidence="1">
    <location>
        <begin position="16"/>
        <end position="39"/>
    </location>
</feature>
<keyword evidence="2" id="KW-0812">Transmembrane</keyword>
<gene>
    <name evidence="3" type="primary">LOC125509197</name>
</gene>
<dbReference type="AlphaFoldDB" id="A0A8R7UIS3"/>
<protein>
    <submittedName>
        <fullName evidence="3">Uncharacterized protein</fullName>
    </submittedName>
</protein>
<evidence type="ECO:0000313" key="3">
    <source>
        <dbReference type="EnsemblPlants" id="TuG1812G0500002277.01.T01"/>
    </source>
</evidence>
<feature type="region of interest" description="Disordered" evidence="1">
    <location>
        <begin position="275"/>
        <end position="543"/>
    </location>
</feature>
<feature type="compositionally biased region" description="Basic residues" evidence="1">
    <location>
        <begin position="148"/>
        <end position="161"/>
    </location>
</feature>
<feature type="compositionally biased region" description="Basic residues" evidence="1">
    <location>
        <begin position="515"/>
        <end position="529"/>
    </location>
</feature>
<name>A0A8R7UIS3_TRIUA</name>
<feature type="compositionally biased region" description="Basic and acidic residues" evidence="1">
    <location>
        <begin position="310"/>
        <end position="325"/>
    </location>
</feature>